<dbReference type="CDD" id="cd16377">
    <property type="entry name" value="23S_rRNA_IVP_like"/>
    <property type="match status" value="1"/>
</dbReference>
<evidence type="ECO:0000313" key="2">
    <source>
        <dbReference type="Proteomes" id="UP000198984"/>
    </source>
</evidence>
<dbReference type="PANTHER" id="PTHR38471">
    <property type="entry name" value="FOUR HELIX BUNDLE PROTEIN"/>
    <property type="match status" value="1"/>
</dbReference>
<dbReference type="SUPFAM" id="SSF158446">
    <property type="entry name" value="IVS-encoded protein-like"/>
    <property type="match status" value="1"/>
</dbReference>
<dbReference type="OrthoDB" id="9811959at2"/>
<dbReference type="InterPro" id="IPR012657">
    <property type="entry name" value="23S_rRNA-intervening_sequence"/>
</dbReference>
<organism evidence="1 2">
    <name type="scientific">Chitinophaga rupis</name>
    <dbReference type="NCBI Taxonomy" id="573321"/>
    <lineage>
        <taxon>Bacteria</taxon>
        <taxon>Pseudomonadati</taxon>
        <taxon>Bacteroidota</taxon>
        <taxon>Chitinophagia</taxon>
        <taxon>Chitinophagales</taxon>
        <taxon>Chitinophagaceae</taxon>
        <taxon>Chitinophaga</taxon>
    </lineage>
</organism>
<dbReference type="Gene3D" id="1.20.1440.60">
    <property type="entry name" value="23S rRNA-intervening sequence"/>
    <property type="match status" value="1"/>
</dbReference>
<dbReference type="STRING" id="573321.SAMN04488505_106285"/>
<reference evidence="1 2" key="1">
    <citation type="submission" date="2016-10" db="EMBL/GenBank/DDBJ databases">
        <authorList>
            <person name="de Groot N.N."/>
        </authorList>
    </citation>
    <scope>NUCLEOTIDE SEQUENCE [LARGE SCALE GENOMIC DNA]</scope>
    <source>
        <strain evidence="1 2">DSM 21039</strain>
    </source>
</reference>
<keyword evidence="2" id="KW-1185">Reference proteome</keyword>
<dbReference type="Pfam" id="PF05635">
    <property type="entry name" value="23S_rRNA_IVP"/>
    <property type="match status" value="1"/>
</dbReference>
<dbReference type="Proteomes" id="UP000198984">
    <property type="component" value="Unassembled WGS sequence"/>
</dbReference>
<sequence length="122" mass="13625">MAFKFEKLQVWQKALDLTEKVDYITRTFPGTELYVLTTQMKRAADSIALNIAEGSTGQSNAEFRKFLGYAVRSAVETVGCVFIAKKRNLIDEIIFADLYNELSSLVKGVQALRNALDNHSAS</sequence>
<dbReference type="InterPro" id="IPR036583">
    <property type="entry name" value="23S_rRNA_IVS_sf"/>
</dbReference>
<dbReference type="RefSeq" id="WP_089917765.1">
    <property type="nucleotide sequence ID" value="NZ_FOBB01000006.1"/>
</dbReference>
<proteinExistence type="predicted"/>
<name>A0A1H8BPX9_9BACT</name>
<dbReference type="AlphaFoldDB" id="A0A1H8BPX9"/>
<dbReference type="NCBIfam" id="TIGR02436">
    <property type="entry name" value="four helix bundle protein"/>
    <property type="match status" value="1"/>
</dbReference>
<accession>A0A1H8BPX9</accession>
<dbReference type="PANTHER" id="PTHR38471:SF2">
    <property type="entry name" value="FOUR HELIX BUNDLE PROTEIN"/>
    <property type="match status" value="1"/>
</dbReference>
<evidence type="ECO:0000313" key="1">
    <source>
        <dbReference type="EMBL" id="SEM83967.1"/>
    </source>
</evidence>
<gene>
    <name evidence="1" type="ORF">SAMN04488505_106285</name>
</gene>
<dbReference type="EMBL" id="FOBB01000006">
    <property type="protein sequence ID" value="SEM83967.1"/>
    <property type="molecule type" value="Genomic_DNA"/>
</dbReference>
<protein>
    <submittedName>
        <fullName evidence="1">Four helix bundle protein</fullName>
    </submittedName>
</protein>